<feature type="signal peptide" evidence="2">
    <location>
        <begin position="1"/>
        <end position="25"/>
    </location>
</feature>
<protein>
    <recommendedName>
        <fullName evidence="5">Protein E6</fullName>
    </recommendedName>
</protein>
<feature type="chain" id="PRO_5044023425" description="Protein E6" evidence="2">
    <location>
        <begin position="26"/>
        <end position="323"/>
    </location>
</feature>
<keyword evidence="2" id="KW-0732">Signal</keyword>
<feature type="compositionally biased region" description="Polar residues" evidence="1">
    <location>
        <begin position="102"/>
        <end position="113"/>
    </location>
</feature>
<dbReference type="InterPro" id="IPR040290">
    <property type="entry name" value="Prot_E6-like"/>
</dbReference>
<dbReference type="AlphaFoldDB" id="A0AAV6XZL7"/>
<keyword evidence="4" id="KW-1185">Reference proteome</keyword>
<accession>A0AAV6XZL7</accession>
<evidence type="ECO:0000313" key="3">
    <source>
        <dbReference type="EMBL" id="KAG8385517.1"/>
    </source>
</evidence>
<dbReference type="EMBL" id="WHWC01000003">
    <property type="protein sequence ID" value="KAG8385517.1"/>
    <property type="molecule type" value="Genomic_DNA"/>
</dbReference>
<dbReference type="PANTHER" id="PTHR35274">
    <property type="entry name" value="E6-LIKE PROTEIN"/>
    <property type="match status" value="1"/>
</dbReference>
<feature type="region of interest" description="Disordered" evidence="1">
    <location>
        <begin position="70"/>
        <end position="209"/>
    </location>
</feature>
<reference evidence="3" key="1">
    <citation type="submission" date="2019-10" db="EMBL/GenBank/DDBJ databases">
        <authorList>
            <person name="Zhang R."/>
            <person name="Pan Y."/>
            <person name="Wang J."/>
            <person name="Ma R."/>
            <person name="Yu S."/>
        </authorList>
    </citation>
    <scope>NUCLEOTIDE SEQUENCE</scope>
    <source>
        <strain evidence="3">LA-IB0</strain>
        <tissue evidence="3">Leaf</tissue>
    </source>
</reference>
<proteinExistence type="predicted"/>
<dbReference type="Proteomes" id="UP000826271">
    <property type="component" value="Unassembled WGS sequence"/>
</dbReference>
<feature type="region of interest" description="Disordered" evidence="1">
    <location>
        <begin position="302"/>
        <end position="323"/>
    </location>
</feature>
<comment type="caution">
    <text evidence="3">The sequence shown here is derived from an EMBL/GenBank/DDBJ whole genome shotgun (WGS) entry which is preliminary data.</text>
</comment>
<feature type="compositionally biased region" description="Basic and acidic residues" evidence="1">
    <location>
        <begin position="134"/>
        <end position="147"/>
    </location>
</feature>
<feature type="compositionally biased region" description="Polar residues" evidence="1">
    <location>
        <begin position="193"/>
        <end position="204"/>
    </location>
</feature>
<evidence type="ECO:0000256" key="1">
    <source>
        <dbReference type="SAM" id="MobiDB-lite"/>
    </source>
</evidence>
<organism evidence="3 4">
    <name type="scientific">Buddleja alternifolia</name>
    <dbReference type="NCBI Taxonomy" id="168488"/>
    <lineage>
        <taxon>Eukaryota</taxon>
        <taxon>Viridiplantae</taxon>
        <taxon>Streptophyta</taxon>
        <taxon>Embryophyta</taxon>
        <taxon>Tracheophyta</taxon>
        <taxon>Spermatophyta</taxon>
        <taxon>Magnoliopsida</taxon>
        <taxon>eudicotyledons</taxon>
        <taxon>Gunneridae</taxon>
        <taxon>Pentapetalae</taxon>
        <taxon>asterids</taxon>
        <taxon>lamiids</taxon>
        <taxon>Lamiales</taxon>
        <taxon>Scrophulariaceae</taxon>
        <taxon>Buddlejeae</taxon>
        <taxon>Buddleja</taxon>
    </lineage>
</organism>
<name>A0AAV6XZL7_9LAMI</name>
<dbReference type="PANTHER" id="PTHR35274:SF2">
    <property type="entry name" value="E6-LIKE PROTEIN"/>
    <property type="match status" value="1"/>
</dbReference>
<gene>
    <name evidence="3" type="ORF">BUALT_Bualt03G0053500</name>
</gene>
<sequence>MASSAKQFSLFFLLLTLLSSLHTHARDSQFFNKIPSTTTNVVVPNNKQTQINQQEQQPDFLPDNENSYGLYGHESGQLPPSATTADGKPALTTTADGKPALTTATTPYNTASKQPLPKYLPKNYNPTAYVTQPEDMHDSTPFTEEKSYTTNPNSNYNYNEGQNYYNSQKNEEESEYRSSYPATNNRNNNNNNYRLGSSFNSQPEGLSDTRWGGAALTSRENYKNNGGEATGSFQVHGMSDTRLVENGKYFYDVNNEKYNRNHPYERLRSGVNVGGRNDQYNNYNNRNYYGNSENVNEFNGEMNSMGGSYQNQDEFQEEGNSMP</sequence>
<evidence type="ECO:0000256" key="2">
    <source>
        <dbReference type="SAM" id="SignalP"/>
    </source>
</evidence>
<evidence type="ECO:0008006" key="5">
    <source>
        <dbReference type="Google" id="ProtNLM"/>
    </source>
</evidence>
<evidence type="ECO:0000313" key="4">
    <source>
        <dbReference type="Proteomes" id="UP000826271"/>
    </source>
</evidence>
<feature type="compositionally biased region" description="Low complexity" evidence="1">
    <location>
        <begin position="148"/>
        <end position="167"/>
    </location>
</feature>